<evidence type="ECO:0000313" key="2">
    <source>
        <dbReference type="Proteomes" id="UP000576152"/>
    </source>
</evidence>
<proteinExistence type="predicted"/>
<dbReference type="EMBL" id="JACIBX010000002">
    <property type="protein sequence ID" value="MBB3711227.1"/>
    <property type="molecule type" value="Genomic_DNA"/>
</dbReference>
<protein>
    <recommendedName>
        <fullName evidence="3">Hpt domain-containing protein</fullName>
    </recommendedName>
</protein>
<dbReference type="Proteomes" id="UP000576152">
    <property type="component" value="Unassembled WGS sequence"/>
</dbReference>
<comment type="caution">
    <text evidence="1">The sequence shown here is derived from an EMBL/GenBank/DDBJ whole genome shotgun (WGS) entry which is preliminary data.</text>
</comment>
<accession>A0ABR6HKZ1</accession>
<sequence length="128" mass="13161">MSCSDTRPIPHALAPLMPLPEPPPEAVLRVRLLSALGAVRRRPAPAEELAARLVRLEGNLAACAFARLRADARGLRRLATRLGLSEMAHVAASVEDCAARGDAAALGATVARLGRCGAGAQAALGRAG</sequence>
<reference evidence="1 2" key="1">
    <citation type="submission" date="2020-08" db="EMBL/GenBank/DDBJ databases">
        <title>Genomic Encyclopedia of Type Strains, Phase III (KMG-III): the genomes of soil and plant-associated and newly described type strains.</title>
        <authorList>
            <person name="Whitman W."/>
        </authorList>
    </citation>
    <scope>NUCLEOTIDE SEQUENCE [LARGE SCALE GENOMIC DNA]</scope>
    <source>
        <strain evidence="1 2">CECT 8572</strain>
    </source>
</reference>
<dbReference type="RefSeq" id="WP_183470091.1">
    <property type="nucleotide sequence ID" value="NZ_CP139691.1"/>
</dbReference>
<name>A0ABR6HKZ1_9RHOB</name>
<organism evidence="1 2">
    <name type="scientific">Limimaricola variabilis</name>
    <dbReference type="NCBI Taxonomy" id="1492771"/>
    <lineage>
        <taxon>Bacteria</taxon>
        <taxon>Pseudomonadati</taxon>
        <taxon>Pseudomonadota</taxon>
        <taxon>Alphaproteobacteria</taxon>
        <taxon>Rhodobacterales</taxon>
        <taxon>Paracoccaceae</taxon>
        <taxon>Limimaricola</taxon>
    </lineage>
</organism>
<gene>
    <name evidence="1" type="ORF">FHS00_000789</name>
</gene>
<evidence type="ECO:0008006" key="3">
    <source>
        <dbReference type="Google" id="ProtNLM"/>
    </source>
</evidence>
<keyword evidence="2" id="KW-1185">Reference proteome</keyword>
<evidence type="ECO:0000313" key="1">
    <source>
        <dbReference type="EMBL" id="MBB3711227.1"/>
    </source>
</evidence>